<evidence type="ECO:0000313" key="1">
    <source>
        <dbReference type="EMBL" id="DAD55765.1"/>
    </source>
</evidence>
<dbReference type="EMBL" id="BK029940">
    <property type="protein sequence ID" value="DAD55765.1"/>
    <property type="molecule type" value="Genomic_DNA"/>
</dbReference>
<reference evidence="1" key="1">
    <citation type="journal article" date="2021" name="Proc. Natl. Acad. Sci. U.S.A.">
        <title>A Catalog of Tens of Thousands of Viruses from Human Metagenomes Reveals Hidden Associations with Chronic Diseases.</title>
        <authorList>
            <person name="Tisza M.J."/>
            <person name="Buck C.B."/>
        </authorList>
    </citation>
    <scope>NUCLEOTIDE SEQUENCE</scope>
    <source>
        <strain evidence="1">CtOZu12</strain>
    </source>
</reference>
<protein>
    <recommendedName>
        <fullName evidence="2">DUF932 domain-containing protein</fullName>
    </recommendedName>
</protein>
<accession>A0A8D9UHP9</accession>
<evidence type="ECO:0008006" key="2">
    <source>
        <dbReference type="Google" id="ProtNLM"/>
    </source>
</evidence>
<name>A0A8D9UHP9_9VIRU</name>
<dbReference type="InterPro" id="IPR026325">
    <property type="entry name" value="DUF932"/>
</dbReference>
<proteinExistence type="predicted"/>
<sequence length="343" mass="38315">MLGKEFTMGLASYNTDKVNAVMEAVENTPRKKYYEDMGITLENVHSLESALKLSGLDYSVEKRPVQFVNKVEQEWNGQKILVDTPFIIPDQFATIRTDTNAPLGIVGKNYNILQNREAFDFLDSLALGGAKFETAGSYGPNGAKSFITMSTEPMKILDDEFLPTMMFLNSHDGSKAIQAMFISIRIFCSNCIARATRGAENRVSIRHSNSMQAKLEQAKTILLQNTNYLERLKVEAEKLAVTPYSKEAFEALARELFPVKTEDSEIIQIRNLAMIEKLMTAYNQDDLANFSGTAWRALQAISDFESHPTQMRKSSKSTTTGAFTAVAVNTMPILNSVWNRIAA</sequence>
<dbReference type="NCBIfam" id="TIGR03299">
    <property type="entry name" value="LGT_TIGR03299"/>
    <property type="match status" value="1"/>
</dbReference>
<dbReference type="Pfam" id="PF06067">
    <property type="entry name" value="DUF932"/>
    <property type="match status" value="1"/>
</dbReference>
<dbReference type="InterPro" id="IPR017686">
    <property type="entry name" value="Phg/plasmid-like_prot"/>
</dbReference>
<organism evidence="1">
    <name type="scientific">Bacteriophage sp</name>
    <dbReference type="NCBI Taxonomy" id="38018"/>
    <lineage>
        <taxon>Viruses</taxon>
    </lineage>
</organism>